<keyword evidence="3" id="KW-1185">Reference proteome</keyword>
<feature type="chain" id="PRO_5045918314" description="Extracellular solute-binding protein" evidence="1">
    <location>
        <begin position="27"/>
        <end position="455"/>
    </location>
</feature>
<dbReference type="SUPFAM" id="SSF53850">
    <property type="entry name" value="Periplasmic binding protein-like II"/>
    <property type="match status" value="1"/>
</dbReference>
<comment type="caution">
    <text evidence="2">The sequence shown here is derived from an EMBL/GenBank/DDBJ whole genome shotgun (WGS) entry which is preliminary data.</text>
</comment>
<dbReference type="RefSeq" id="WP_281093346.1">
    <property type="nucleotide sequence ID" value="NZ_JARYZI010000002.1"/>
</dbReference>
<dbReference type="PROSITE" id="PS51257">
    <property type="entry name" value="PROKAR_LIPOPROTEIN"/>
    <property type="match status" value="1"/>
</dbReference>
<evidence type="ECO:0000256" key="1">
    <source>
        <dbReference type="SAM" id="SignalP"/>
    </source>
</evidence>
<dbReference type="Gene3D" id="3.40.190.10">
    <property type="entry name" value="Periplasmic binding protein-like II"/>
    <property type="match status" value="1"/>
</dbReference>
<evidence type="ECO:0000313" key="3">
    <source>
        <dbReference type="Proteomes" id="UP001158045"/>
    </source>
</evidence>
<proteinExistence type="predicted"/>
<organism evidence="2 3">
    <name type="scientific">Fusibacter bizertensis</name>
    <dbReference type="NCBI Taxonomy" id="1488331"/>
    <lineage>
        <taxon>Bacteria</taxon>
        <taxon>Bacillati</taxon>
        <taxon>Bacillota</taxon>
        <taxon>Clostridia</taxon>
        <taxon>Eubacteriales</taxon>
        <taxon>Eubacteriales Family XII. Incertae Sedis</taxon>
        <taxon>Fusibacter</taxon>
    </lineage>
</organism>
<sequence length="455" mass="50920">MKILKFKRCFAVTLILMMLLTTTACSNGSVVGFGGSKKIDVILWNTNGDKFPEASGADLMTFAAKEYKNKTGIKVNLISIEADTQEDYFTKRIEVLLSKDQPEMILFNTRNQDELQVIEAMKNDLLHIDGMIENNGDVFDGMKSEQYCAFATLVYGNVMNNTVVSELGVEPNVGFMSAEDVESIYLKWAETKDAELNLFDYRIFSGLGLSSMVHFEDEKVMLEQDAIINKIKLNEAFVKALPERNLSSGDVNDFLAGVNKELYSKERDAMISTARLKPVNFLTKVAFNAFDMQDFSSNINDVQSGFVIGDYSFTASVGFGILDNQSKEQANAIDFANFLLSQEFQTDMQTYTSKSPKMSGSVLKTVNENGVELARSQEMLSNGKPIQDSVTQAHELISERFNQPGALHFSAISNNSTVAYEEIIKLSTEQIWGEAKTDVELRKALERLEERLNHM</sequence>
<dbReference type="Proteomes" id="UP001158045">
    <property type="component" value="Unassembled WGS sequence"/>
</dbReference>
<dbReference type="EMBL" id="JARYZI010000002">
    <property type="protein sequence ID" value="MDH8677532.1"/>
    <property type="molecule type" value="Genomic_DNA"/>
</dbReference>
<gene>
    <name evidence="2" type="ORF">QE109_05200</name>
</gene>
<keyword evidence="1" id="KW-0732">Signal</keyword>
<feature type="signal peptide" evidence="1">
    <location>
        <begin position="1"/>
        <end position="26"/>
    </location>
</feature>
<evidence type="ECO:0008006" key="4">
    <source>
        <dbReference type="Google" id="ProtNLM"/>
    </source>
</evidence>
<name>A0ABT6NAU5_9FIRM</name>
<protein>
    <recommendedName>
        <fullName evidence="4">Extracellular solute-binding protein</fullName>
    </recommendedName>
</protein>
<evidence type="ECO:0000313" key="2">
    <source>
        <dbReference type="EMBL" id="MDH8677532.1"/>
    </source>
</evidence>
<reference evidence="2 3" key="1">
    <citation type="submission" date="2023-04" db="EMBL/GenBank/DDBJ databases">
        <title>Fusibacter bizertensis strain WBS, isolated from littoral bottom sediments of the Arctic seas - biochemical and genomic analysis.</title>
        <authorList>
            <person name="Brioukhanov A.L."/>
        </authorList>
    </citation>
    <scope>NUCLEOTIDE SEQUENCE [LARGE SCALE GENOMIC DNA]</scope>
    <source>
        <strain evidence="2 3">WBS</strain>
    </source>
</reference>
<accession>A0ABT6NAU5</accession>